<dbReference type="Pfam" id="PF08327">
    <property type="entry name" value="AHSA1"/>
    <property type="match status" value="1"/>
</dbReference>
<comment type="similarity">
    <text evidence="1">Belongs to the AHA1 family.</text>
</comment>
<gene>
    <name evidence="3" type="ORF">ECE50_001965</name>
</gene>
<accession>A0A433WFI7</accession>
<feature type="domain" description="Activator of Hsp90 ATPase homologue 1/2-like C-terminal" evidence="2">
    <location>
        <begin position="19"/>
        <end position="166"/>
    </location>
</feature>
<evidence type="ECO:0000256" key="1">
    <source>
        <dbReference type="ARBA" id="ARBA00006817"/>
    </source>
</evidence>
<dbReference type="Gene3D" id="3.30.530.20">
    <property type="match status" value="1"/>
</dbReference>
<proteinExistence type="inferred from homology"/>
<dbReference type="Proteomes" id="UP000281028">
    <property type="component" value="Unassembled WGS sequence"/>
</dbReference>
<evidence type="ECO:0000313" key="3">
    <source>
        <dbReference type="EMBL" id="NSL85578.1"/>
    </source>
</evidence>
<sequence>MKTHTTDREADFSLVHVCNAPRSLVFKAFSNADALNEWWGPVETNNSVISLDFRPGGIFHFSMEAGGHVSYGRFLFHQIIPDELLEFTNAFADEKAQVVKPPFDLDFPLEIFYRIVFTEEKGKTTLTLTGYPVDATPEEAAGFRSIRGSMDQGFSATFGQLSRFLEKQGI</sequence>
<dbReference type="EMBL" id="RIAR02000001">
    <property type="protein sequence ID" value="NSL85578.1"/>
    <property type="molecule type" value="Genomic_DNA"/>
</dbReference>
<reference evidence="3" key="1">
    <citation type="submission" date="2020-05" db="EMBL/GenBank/DDBJ databases">
        <title>Chitinophaga laudate sp. nov., isolated from a tropical peat swamp.</title>
        <authorList>
            <person name="Goh C.B.S."/>
            <person name="Lee M.S."/>
            <person name="Parimannan S."/>
            <person name="Pasbakhsh P."/>
            <person name="Yule C.M."/>
            <person name="Rajandas H."/>
            <person name="Loke S."/>
            <person name="Croft L."/>
            <person name="Tan J.B.L."/>
        </authorList>
    </citation>
    <scope>NUCLEOTIDE SEQUENCE</scope>
    <source>
        <strain evidence="3">Mgbs1</strain>
    </source>
</reference>
<evidence type="ECO:0000259" key="2">
    <source>
        <dbReference type="Pfam" id="PF08327"/>
    </source>
</evidence>
<protein>
    <submittedName>
        <fullName evidence="3">SRPBCC domain-containing protein</fullName>
    </submittedName>
</protein>
<dbReference type="RefSeq" id="WP_127041669.1">
    <property type="nucleotide sequence ID" value="NZ_JAABOK010000011.1"/>
</dbReference>
<evidence type="ECO:0000313" key="4">
    <source>
        <dbReference type="Proteomes" id="UP000281028"/>
    </source>
</evidence>
<dbReference type="InterPro" id="IPR013538">
    <property type="entry name" value="ASHA1/2-like_C"/>
</dbReference>
<dbReference type="CDD" id="cd07814">
    <property type="entry name" value="SRPBCC_CalC_Aha1-like"/>
    <property type="match status" value="1"/>
</dbReference>
<comment type="caution">
    <text evidence="3">The sequence shown here is derived from an EMBL/GenBank/DDBJ whole genome shotgun (WGS) entry which is preliminary data.</text>
</comment>
<dbReference type="InterPro" id="IPR023393">
    <property type="entry name" value="START-like_dom_sf"/>
</dbReference>
<keyword evidence="4" id="KW-1185">Reference proteome</keyword>
<organism evidence="3 4">
    <name type="scientific">Chitinophaga solisilvae</name>
    <dbReference type="NCBI Taxonomy" id="1233460"/>
    <lineage>
        <taxon>Bacteria</taxon>
        <taxon>Pseudomonadati</taxon>
        <taxon>Bacteroidota</taxon>
        <taxon>Chitinophagia</taxon>
        <taxon>Chitinophagales</taxon>
        <taxon>Chitinophagaceae</taxon>
        <taxon>Chitinophaga</taxon>
    </lineage>
</organism>
<dbReference type="AlphaFoldDB" id="A0A433WFI7"/>
<name>A0A433WFI7_9BACT</name>
<dbReference type="SUPFAM" id="SSF55961">
    <property type="entry name" value="Bet v1-like"/>
    <property type="match status" value="1"/>
</dbReference>
<dbReference type="OrthoDB" id="384974at2"/>